<dbReference type="PANTHER" id="PTHR43800:SF1">
    <property type="entry name" value="PEPTIDYL-LYSINE N-ACETYLTRANSFERASE YJAB"/>
    <property type="match status" value="1"/>
</dbReference>
<organism evidence="4 5">
    <name type="scientific">Saccharibacillus alkalitolerans</name>
    <dbReference type="NCBI Taxonomy" id="2705290"/>
    <lineage>
        <taxon>Bacteria</taxon>
        <taxon>Bacillati</taxon>
        <taxon>Bacillota</taxon>
        <taxon>Bacilli</taxon>
        <taxon>Bacillales</taxon>
        <taxon>Paenibacillaceae</taxon>
        <taxon>Saccharibacillus</taxon>
    </lineage>
</organism>
<evidence type="ECO:0000256" key="2">
    <source>
        <dbReference type="ARBA" id="ARBA00023315"/>
    </source>
</evidence>
<sequence>MEEQYLPASEVHVCMADGEAAGFVAMAGDYLAALFVDPSRQGHGYGAMLLDRVKSDRNTVTLHVFARNERAAAFYRKQNFEPQHEQIDEATGEREIVMVWRRA</sequence>
<evidence type="ECO:0000256" key="1">
    <source>
        <dbReference type="ARBA" id="ARBA00022679"/>
    </source>
</evidence>
<dbReference type="InterPro" id="IPR000182">
    <property type="entry name" value="GNAT_dom"/>
</dbReference>
<evidence type="ECO:0000313" key="4">
    <source>
        <dbReference type="EMBL" id="NGZ77180.1"/>
    </source>
</evidence>
<evidence type="ECO:0000313" key="5">
    <source>
        <dbReference type="Proteomes" id="UP000800303"/>
    </source>
</evidence>
<comment type="caution">
    <text evidence="4">The sequence shown here is derived from an EMBL/GenBank/DDBJ whole genome shotgun (WGS) entry which is preliminary data.</text>
</comment>
<reference evidence="4 5" key="1">
    <citation type="submission" date="2020-01" db="EMBL/GenBank/DDBJ databases">
        <title>Polyphasic characterisation and genomic insights into a novel alkali tolerant bacterium VR-M41.</title>
        <authorList>
            <person name="Vemuluri V.R."/>
        </authorList>
    </citation>
    <scope>NUCLEOTIDE SEQUENCE [LARGE SCALE GENOMIC DNA]</scope>
    <source>
        <strain evidence="4 5">VR-M41</strain>
    </source>
</reference>
<evidence type="ECO:0000259" key="3">
    <source>
        <dbReference type="PROSITE" id="PS51186"/>
    </source>
</evidence>
<dbReference type="Gene3D" id="3.40.630.30">
    <property type="match status" value="1"/>
</dbReference>
<dbReference type="Pfam" id="PF13508">
    <property type="entry name" value="Acetyltransf_7"/>
    <property type="match status" value="1"/>
</dbReference>
<keyword evidence="5" id="KW-1185">Reference proteome</keyword>
<dbReference type="SUPFAM" id="SSF55729">
    <property type="entry name" value="Acyl-CoA N-acyltransferases (Nat)"/>
    <property type="match status" value="1"/>
</dbReference>
<dbReference type="CDD" id="cd04301">
    <property type="entry name" value="NAT_SF"/>
    <property type="match status" value="1"/>
</dbReference>
<dbReference type="EMBL" id="JAAFGS010000007">
    <property type="protein sequence ID" value="NGZ77180.1"/>
    <property type="molecule type" value="Genomic_DNA"/>
</dbReference>
<feature type="domain" description="N-acetyltransferase" evidence="3">
    <location>
        <begin position="1"/>
        <end position="103"/>
    </location>
</feature>
<accession>A0ABX0F9S9</accession>
<name>A0ABX0F9S9_9BACL</name>
<protein>
    <submittedName>
        <fullName evidence="4">GNAT family N-acetyltransferase</fullName>
    </submittedName>
</protein>
<dbReference type="InterPro" id="IPR016181">
    <property type="entry name" value="Acyl_CoA_acyltransferase"/>
</dbReference>
<keyword evidence="1" id="KW-0808">Transferase</keyword>
<keyword evidence="2" id="KW-0012">Acyltransferase</keyword>
<dbReference type="PANTHER" id="PTHR43800">
    <property type="entry name" value="PEPTIDYL-LYSINE N-ACETYLTRANSFERASE YJAB"/>
    <property type="match status" value="1"/>
</dbReference>
<dbReference type="Proteomes" id="UP000800303">
    <property type="component" value="Unassembled WGS sequence"/>
</dbReference>
<gene>
    <name evidence="4" type="ORF">GYN08_17945</name>
</gene>
<proteinExistence type="predicted"/>
<dbReference type="PROSITE" id="PS51186">
    <property type="entry name" value="GNAT"/>
    <property type="match status" value="1"/>
</dbReference>